<sequence length="46" mass="5654">MYHRLLADRERPRSLPERYRDRIRQQSDLMELLRRAHQVHAARSVA</sequence>
<name>A0A561WP91_ACTTI</name>
<accession>A0A561WP91</accession>
<proteinExistence type="predicted"/>
<dbReference type="EMBL" id="VIWY01000001">
    <property type="protein sequence ID" value="TWG25668.1"/>
    <property type="molecule type" value="Genomic_DNA"/>
</dbReference>
<dbReference type="AlphaFoldDB" id="A0A561WP91"/>
<reference evidence="1 2" key="1">
    <citation type="submission" date="2019-06" db="EMBL/GenBank/DDBJ databases">
        <title>Sequencing the genomes of 1000 actinobacteria strains.</title>
        <authorList>
            <person name="Klenk H.-P."/>
        </authorList>
    </citation>
    <scope>NUCLEOTIDE SEQUENCE [LARGE SCALE GENOMIC DNA]</scope>
    <source>
        <strain evidence="1 2">DSM 43866</strain>
    </source>
</reference>
<dbReference type="Proteomes" id="UP000320239">
    <property type="component" value="Unassembled WGS sequence"/>
</dbReference>
<comment type="caution">
    <text evidence="1">The sequence shown here is derived from an EMBL/GenBank/DDBJ whole genome shotgun (WGS) entry which is preliminary data.</text>
</comment>
<dbReference type="RefSeq" id="WP_164466211.1">
    <property type="nucleotide sequence ID" value="NZ_BOMX01000014.1"/>
</dbReference>
<evidence type="ECO:0000313" key="1">
    <source>
        <dbReference type="EMBL" id="TWG25668.1"/>
    </source>
</evidence>
<protein>
    <submittedName>
        <fullName evidence="1">Uncharacterized protein</fullName>
    </submittedName>
</protein>
<keyword evidence="2" id="KW-1185">Reference proteome</keyword>
<evidence type="ECO:0000313" key="2">
    <source>
        <dbReference type="Proteomes" id="UP000320239"/>
    </source>
</evidence>
<organism evidence="1 2">
    <name type="scientific">Actinoplanes teichomyceticus</name>
    <dbReference type="NCBI Taxonomy" id="1867"/>
    <lineage>
        <taxon>Bacteria</taxon>
        <taxon>Bacillati</taxon>
        <taxon>Actinomycetota</taxon>
        <taxon>Actinomycetes</taxon>
        <taxon>Micromonosporales</taxon>
        <taxon>Micromonosporaceae</taxon>
        <taxon>Actinoplanes</taxon>
    </lineage>
</organism>
<gene>
    <name evidence="1" type="ORF">FHX34_101638</name>
</gene>